<evidence type="ECO:0000256" key="8">
    <source>
        <dbReference type="ARBA" id="ARBA00022741"/>
    </source>
</evidence>
<evidence type="ECO:0000259" key="18">
    <source>
        <dbReference type="PROSITE" id="PS51447"/>
    </source>
</evidence>
<dbReference type="SUPFAM" id="SSF50249">
    <property type="entry name" value="Nucleic acid-binding proteins"/>
    <property type="match status" value="1"/>
</dbReference>
<dbReference type="PANTHER" id="PTHR10947:SF0">
    <property type="entry name" value="PHENYLALANINE--TRNA LIGASE BETA SUBUNIT"/>
    <property type="match status" value="1"/>
</dbReference>
<comment type="similarity">
    <text evidence="2 15">Belongs to the phenylalanyl-tRNA synthetase beta subunit family. Type 1 subfamily.</text>
</comment>
<dbReference type="SMART" id="SM00873">
    <property type="entry name" value="B3_4"/>
    <property type="match status" value="1"/>
</dbReference>
<feature type="domain" description="FDX-ACB" evidence="18">
    <location>
        <begin position="713"/>
        <end position="803"/>
    </location>
</feature>
<dbReference type="Pfam" id="PF01588">
    <property type="entry name" value="tRNA_bind"/>
    <property type="match status" value="1"/>
</dbReference>
<dbReference type="InterPro" id="IPR041616">
    <property type="entry name" value="PheRS_beta_core"/>
</dbReference>
<keyword evidence="13 15" id="KW-0030">Aminoacyl-tRNA synthetase</keyword>
<evidence type="ECO:0000256" key="16">
    <source>
        <dbReference type="PROSITE-ProRule" id="PRU00209"/>
    </source>
</evidence>
<keyword evidence="4 15" id="KW-0963">Cytoplasm</keyword>
<evidence type="ECO:0000256" key="9">
    <source>
        <dbReference type="ARBA" id="ARBA00022840"/>
    </source>
</evidence>
<keyword evidence="5 16" id="KW-0820">tRNA-binding</keyword>
<keyword evidence="11 16" id="KW-0694">RNA-binding</keyword>
<comment type="caution">
    <text evidence="20">The sequence shown here is derived from an EMBL/GenBank/DDBJ whole genome shotgun (WGS) entry which is preliminary data.</text>
</comment>
<dbReference type="Gene3D" id="2.40.50.140">
    <property type="entry name" value="Nucleic acid-binding proteins"/>
    <property type="match status" value="1"/>
</dbReference>
<dbReference type="CDD" id="cd00769">
    <property type="entry name" value="PheRS_beta_core"/>
    <property type="match status" value="1"/>
</dbReference>
<dbReference type="HAMAP" id="MF_00283">
    <property type="entry name" value="Phe_tRNA_synth_beta1"/>
    <property type="match status" value="1"/>
</dbReference>
<dbReference type="Gene3D" id="3.30.56.10">
    <property type="match status" value="2"/>
</dbReference>
<dbReference type="InterPro" id="IPR020825">
    <property type="entry name" value="Phe-tRNA_synthase-like_B3/B4"/>
</dbReference>
<keyword evidence="21" id="KW-1185">Reference proteome</keyword>
<dbReference type="Pfam" id="PF03147">
    <property type="entry name" value="FDX-ACB"/>
    <property type="match status" value="1"/>
</dbReference>
<evidence type="ECO:0000256" key="2">
    <source>
        <dbReference type="ARBA" id="ARBA00008653"/>
    </source>
</evidence>
<dbReference type="SUPFAM" id="SSF54991">
    <property type="entry name" value="Anticodon-binding domain of PheRS"/>
    <property type="match status" value="1"/>
</dbReference>
<evidence type="ECO:0000256" key="6">
    <source>
        <dbReference type="ARBA" id="ARBA00022598"/>
    </source>
</evidence>
<dbReference type="InterPro" id="IPR002547">
    <property type="entry name" value="tRNA-bd_dom"/>
</dbReference>
<dbReference type="InterPro" id="IPR009061">
    <property type="entry name" value="DNA-bd_dom_put_sf"/>
</dbReference>
<dbReference type="Proteomes" id="UP000772812">
    <property type="component" value="Unassembled WGS sequence"/>
</dbReference>
<evidence type="ECO:0000256" key="4">
    <source>
        <dbReference type="ARBA" id="ARBA00022490"/>
    </source>
</evidence>
<comment type="subunit">
    <text evidence="3 15">Tetramer of two alpha and two beta subunits.</text>
</comment>
<evidence type="ECO:0000256" key="5">
    <source>
        <dbReference type="ARBA" id="ARBA00022555"/>
    </source>
</evidence>
<evidence type="ECO:0000256" key="12">
    <source>
        <dbReference type="ARBA" id="ARBA00022917"/>
    </source>
</evidence>
<accession>A0ABS1GJM4</accession>
<dbReference type="InterPro" id="IPR045060">
    <property type="entry name" value="Phe-tRNA-ligase_IIc_bsu"/>
</dbReference>
<feature type="binding site" evidence="15">
    <location>
        <position position="458"/>
    </location>
    <ligand>
        <name>Mg(2+)</name>
        <dbReference type="ChEBI" id="CHEBI:18420"/>
        <note>shared with alpha subunit</note>
    </ligand>
</feature>
<organism evidence="20 21">
    <name type="scientific">Persephonella atlantica</name>
    <dbReference type="NCBI Taxonomy" id="2699429"/>
    <lineage>
        <taxon>Bacteria</taxon>
        <taxon>Pseudomonadati</taxon>
        <taxon>Aquificota</taxon>
        <taxon>Aquificia</taxon>
        <taxon>Aquificales</taxon>
        <taxon>Hydrogenothermaceae</taxon>
        <taxon>Persephonella</taxon>
    </lineage>
</organism>
<dbReference type="GO" id="GO:0004826">
    <property type="term" value="F:phenylalanine-tRNA ligase activity"/>
    <property type="evidence" value="ECO:0007669"/>
    <property type="project" value="UniProtKB-EC"/>
</dbReference>
<dbReference type="SMART" id="SM00896">
    <property type="entry name" value="FDX-ACB"/>
    <property type="match status" value="1"/>
</dbReference>
<dbReference type="NCBIfam" id="TIGR00472">
    <property type="entry name" value="pheT_bact"/>
    <property type="match status" value="1"/>
</dbReference>
<evidence type="ECO:0000259" key="19">
    <source>
        <dbReference type="PROSITE" id="PS51483"/>
    </source>
</evidence>
<dbReference type="InterPro" id="IPR045864">
    <property type="entry name" value="aa-tRNA-synth_II/BPL/LPL"/>
</dbReference>
<dbReference type="PROSITE" id="PS50886">
    <property type="entry name" value="TRBD"/>
    <property type="match status" value="1"/>
</dbReference>
<feature type="binding site" evidence="15">
    <location>
        <position position="454"/>
    </location>
    <ligand>
        <name>Mg(2+)</name>
        <dbReference type="ChEBI" id="CHEBI:18420"/>
        <note>shared with alpha subunit</note>
    </ligand>
</feature>
<dbReference type="EMBL" id="JAACYA010000002">
    <property type="protein sequence ID" value="MBK3333138.1"/>
    <property type="molecule type" value="Genomic_DNA"/>
</dbReference>
<keyword evidence="6 15" id="KW-0436">Ligase</keyword>
<keyword evidence="7 15" id="KW-0479">Metal-binding</keyword>
<dbReference type="InterPro" id="IPR004532">
    <property type="entry name" value="Phe-tRNA-ligase_IIc_bsu_bact"/>
</dbReference>
<feature type="domain" description="B5" evidence="19">
    <location>
        <begin position="394"/>
        <end position="470"/>
    </location>
</feature>
<evidence type="ECO:0000256" key="15">
    <source>
        <dbReference type="HAMAP-Rule" id="MF_00283"/>
    </source>
</evidence>
<evidence type="ECO:0000313" key="20">
    <source>
        <dbReference type="EMBL" id="MBK3333138.1"/>
    </source>
</evidence>
<keyword evidence="12 15" id="KW-0648">Protein biosynthesis</keyword>
<dbReference type="PROSITE" id="PS51483">
    <property type="entry name" value="B5"/>
    <property type="match status" value="1"/>
</dbReference>
<dbReference type="SMART" id="SM00874">
    <property type="entry name" value="B5"/>
    <property type="match status" value="1"/>
</dbReference>
<proteinExistence type="inferred from homology"/>
<evidence type="ECO:0000256" key="11">
    <source>
        <dbReference type="ARBA" id="ARBA00022884"/>
    </source>
</evidence>
<sequence>MRVPYSWIKEFVDIDVSAEKVVERLNETGIEATFYPFGSRVENTTVVKVLSVKKHPERDRLLICEATDGKEKYQIVTAAQNVFEGAKVPLAKEGAKVGDIVIKPVKFGSIVSQGMFLSLEEMGVVEKAEGVFIFPEEVKEGEDPNRLLGLGEEQIIEIEITPNRGDALSVRGLSREIAAIFGLKRKEKLPVISIAQEEIPCIQFSTDKVHRYRAVVIKDVEVRPSPFDIQLKLIKSSQTPINNIVDITNYILIQEGQPLHAFDLDKIEGEIHVRPAKDGEKIITLDGEERELNHQDIVIADDKKAIAIAGVIGGENTKVDDSTKNILLEAAVFDNVSVRKTSKRLSVSTESSYRFERGVDIENLPNAQDKAVELIQKTAGGEAVGEKDIYPRPYTPKRIKLREKTTVRVLGFEVKKEQAKKLLNSLEIPTEIVEDGTVSEIPAFRAFDLEREIDLVEEVGRLSGLNEVSETYPKISTQSFRKSDEFLFELRTRDFFRDNGFDETVSYTFVDEEIYKVLELPIPPIKIKNYLLKTQSIMRDNLAVSLLKTFQHNLRFQSRNLKIFEISSAFFEDYEEIRLGILAAGSFVEGFGFTKGKERFSTEQNWDFLKLKGVILSYLKSLGLYDIEFRQTDIPYLNPYQSADIVVNGENTGYLGKIHPRKADVLKLPKDTYICELRLRYVPRELKENSADKKGYLFNLYKNRKTPVFRELPKFPSVKRDLAFEVDESLQVDKLLKAIKDSSEYVERVKLFDVYYVSESRKSVAVSVDFRAEDRSLSDEEVNSIVEEIVKKLQQQFEGLKLRSKEG</sequence>
<dbReference type="CDD" id="cd02796">
    <property type="entry name" value="tRNA_bind_bactPheRS"/>
    <property type="match status" value="1"/>
</dbReference>
<dbReference type="Gene3D" id="3.30.70.380">
    <property type="entry name" value="Ferrodoxin-fold anticodon-binding domain"/>
    <property type="match status" value="1"/>
</dbReference>
<dbReference type="Gene3D" id="3.50.40.10">
    <property type="entry name" value="Phenylalanyl-trna Synthetase, Chain B, domain 3"/>
    <property type="match status" value="1"/>
</dbReference>
<comment type="cofactor">
    <cofactor evidence="15">
        <name>Mg(2+)</name>
        <dbReference type="ChEBI" id="CHEBI:18420"/>
    </cofactor>
    <text evidence="15">Binds 2 magnesium ions per tetramer.</text>
</comment>
<dbReference type="Pfam" id="PF17759">
    <property type="entry name" value="tRNA_synthFbeta"/>
    <property type="match status" value="1"/>
</dbReference>
<dbReference type="SUPFAM" id="SSF55681">
    <property type="entry name" value="Class II aaRS and biotin synthetases"/>
    <property type="match status" value="1"/>
</dbReference>
<comment type="catalytic activity">
    <reaction evidence="14 15">
        <text>tRNA(Phe) + L-phenylalanine + ATP = L-phenylalanyl-tRNA(Phe) + AMP + diphosphate + H(+)</text>
        <dbReference type="Rhea" id="RHEA:19413"/>
        <dbReference type="Rhea" id="RHEA-COMP:9668"/>
        <dbReference type="Rhea" id="RHEA-COMP:9699"/>
        <dbReference type="ChEBI" id="CHEBI:15378"/>
        <dbReference type="ChEBI" id="CHEBI:30616"/>
        <dbReference type="ChEBI" id="CHEBI:33019"/>
        <dbReference type="ChEBI" id="CHEBI:58095"/>
        <dbReference type="ChEBI" id="CHEBI:78442"/>
        <dbReference type="ChEBI" id="CHEBI:78531"/>
        <dbReference type="ChEBI" id="CHEBI:456215"/>
        <dbReference type="EC" id="6.1.1.20"/>
    </reaction>
</comment>
<dbReference type="Gene3D" id="3.30.930.10">
    <property type="entry name" value="Bira Bifunctional Protein, Domain 2"/>
    <property type="match status" value="1"/>
</dbReference>
<evidence type="ECO:0000256" key="7">
    <source>
        <dbReference type="ARBA" id="ARBA00022723"/>
    </source>
</evidence>
<keyword evidence="10 15" id="KW-0460">Magnesium</keyword>
<dbReference type="PROSITE" id="PS51447">
    <property type="entry name" value="FDX_ACB"/>
    <property type="match status" value="1"/>
</dbReference>
<reference evidence="20 21" key="1">
    <citation type="journal article" date="2021" name="Syst. Appl. Microbiol.">
        <title>Persephonella atlantica sp. nov.: How to adapt to physico-chemical gradients in high temperature hydrothermal habitats.</title>
        <authorList>
            <person name="Francois D.X."/>
            <person name="Godfroy A."/>
            <person name="Mathien C."/>
            <person name="Aube J."/>
            <person name="Cathalot C."/>
            <person name="Lesongeur F."/>
            <person name="L'Haridon S."/>
            <person name="Philippon X."/>
            <person name="Roussel E.G."/>
        </authorList>
    </citation>
    <scope>NUCLEOTIDE SEQUENCE [LARGE SCALE GENOMIC DNA]</scope>
    <source>
        <strain evidence="20 21">MO1340</strain>
    </source>
</reference>
<dbReference type="InterPro" id="IPR012340">
    <property type="entry name" value="NA-bd_OB-fold"/>
</dbReference>
<keyword evidence="9 15" id="KW-0067">ATP-binding</keyword>
<evidence type="ECO:0000313" key="21">
    <source>
        <dbReference type="Proteomes" id="UP000772812"/>
    </source>
</evidence>
<feature type="domain" description="TRNA-binding" evidence="17">
    <location>
        <begin position="38"/>
        <end position="145"/>
    </location>
</feature>
<feature type="binding site" evidence="15">
    <location>
        <position position="448"/>
    </location>
    <ligand>
        <name>Mg(2+)</name>
        <dbReference type="ChEBI" id="CHEBI:18420"/>
        <note>shared with alpha subunit</note>
    </ligand>
</feature>
<evidence type="ECO:0000259" key="17">
    <source>
        <dbReference type="PROSITE" id="PS50886"/>
    </source>
</evidence>
<dbReference type="EC" id="6.1.1.20" evidence="15"/>
<evidence type="ECO:0000256" key="1">
    <source>
        <dbReference type="ARBA" id="ARBA00004496"/>
    </source>
</evidence>
<evidence type="ECO:0000256" key="10">
    <source>
        <dbReference type="ARBA" id="ARBA00022842"/>
    </source>
</evidence>
<gene>
    <name evidence="15" type="primary">pheT</name>
    <name evidence="20" type="ORF">GWK41_08650</name>
</gene>
<evidence type="ECO:0000256" key="14">
    <source>
        <dbReference type="ARBA" id="ARBA00049255"/>
    </source>
</evidence>
<evidence type="ECO:0000256" key="13">
    <source>
        <dbReference type="ARBA" id="ARBA00023146"/>
    </source>
</evidence>
<dbReference type="InterPro" id="IPR005146">
    <property type="entry name" value="B3/B4_tRNA-bd"/>
</dbReference>
<evidence type="ECO:0000256" key="3">
    <source>
        <dbReference type="ARBA" id="ARBA00011209"/>
    </source>
</evidence>
<dbReference type="InterPro" id="IPR033714">
    <property type="entry name" value="tRNA_bind_bactPheRS"/>
</dbReference>
<dbReference type="RefSeq" id="WP_200674563.1">
    <property type="nucleotide sequence ID" value="NZ_JAACYA010000002.1"/>
</dbReference>
<dbReference type="PANTHER" id="PTHR10947">
    <property type="entry name" value="PHENYLALANYL-TRNA SYNTHETASE BETA CHAIN AND LEUCINE-RICH REPEAT-CONTAINING PROTEIN 47"/>
    <property type="match status" value="1"/>
</dbReference>
<dbReference type="Pfam" id="PF03484">
    <property type="entry name" value="B5"/>
    <property type="match status" value="1"/>
</dbReference>
<dbReference type="SUPFAM" id="SSF46955">
    <property type="entry name" value="Putative DNA-binding domain"/>
    <property type="match status" value="1"/>
</dbReference>
<keyword evidence="8 15" id="KW-0547">Nucleotide-binding</keyword>
<dbReference type="InterPro" id="IPR036690">
    <property type="entry name" value="Fdx_antiC-bd_sf"/>
</dbReference>
<dbReference type="Pfam" id="PF03483">
    <property type="entry name" value="B3_4"/>
    <property type="match status" value="1"/>
</dbReference>
<name>A0ABS1GJM4_9AQUI</name>
<dbReference type="InterPro" id="IPR005147">
    <property type="entry name" value="tRNA_synthase_B5-dom"/>
</dbReference>
<comment type="subcellular location">
    <subcellularLocation>
        <location evidence="1 15">Cytoplasm</location>
    </subcellularLocation>
</comment>
<dbReference type="SUPFAM" id="SSF56037">
    <property type="entry name" value="PheT/TilS domain"/>
    <property type="match status" value="1"/>
</dbReference>
<protein>
    <recommendedName>
        <fullName evidence="15">Phenylalanine--tRNA ligase beta subunit</fullName>
        <ecNumber evidence="15">6.1.1.20</ecNumber>
    </recommendedName>
    <alternativeName>
        <fullName evidence="15">Phenylalanyl-tRNA synthetase beta subunit</fullName>
        <shortName evidence="15">PheRS</shortName>
    </alternativeName>
</protein>
<feature type="binding site" evidence="15">
    <location>
        <position position="457"/>
    </location>
    <ligand>
        <name>Mg(2+)</name>
        <dbReference type="ChEBI" id="CHEBI:18420"/>
        <note>shared with alpha subunit</note>
    </ligand>
</feature>
<dbReference type="InterPro" id="IPR005121">
    <property type="entry name" value="Fdx_antiC-bd"/>
</dbReference>